<evidence type="ECO:0000256" key="6">
    <source>
        <dbReference type="ARBA" id="ARBA00014682"/>
    </source>
</evidence>
<evidence type="ECO:0000313" key="16">
    <source>
        <dbReference type="Proteomes" id="UP000051181"/>
    </source>
</evidence>
<dbReference type="InterPro" id="IPR000383">
    <property type="entry name" value="Xaa-Pro-like_dom"/>
</dbReference>
<dbReference type="InterPro" id="IPR008979">
    <property type="entry name" value="Galactose-bd-like_sf"/>
</dbReference>
<evidence type="ECO:0000256" key="9">
    <source>
        <dbReference type="ARBA" id="ARBA00022801"/>
    </source>
</evidence>
<organism evidence="15 16">
    <name type="scientific">Loigolactobacillus coryniformis subsp. coryniformis KCTC 3167 = DSM 20001</name>
    <dbReference type="NCBI Taxonomy" id="913848"/>
    <lineage>
        <taxon>Bacteria</taxon>
        <taxon>Bacillati</taxon>
        <taxon>Bacillota</taxon>
        <taxon>Bacilli</taxon>
        <taxon>Lactobacillales</taxon>
        <taxon>Lactobacillaceae</taxon>
        <taxon>Loigolactobacillus</taxon>
    </lineage>
</organism>
<dbReference type="PRINTS" id="PR00923">
    <property type="entry name" value="LACTOPTASE"/>
</dbReference>
<gene>
    <name evidence="15" type="ORF">FD22_GL000137</name>
</gene>
<dbReference type="Pfam" id="PF08530">
    <property type="entry name" value="PepX_C"/>
    <property type="match status" value="1"/>
</dbReference>
<keyword evidence="7 15" id="KW-0031">Aminopeptidase</keyword>
<evidence type="ECO:0000313" key="15">
    <source>
        <dbReference type="EMBL" id="KRK18702.1"/>
    </source>
</evidence>
<dbReference type="SMART" id="SM00940">
    <property type="entry name" value="PepX_N"/>
    <property type="match status" value="1"/>
</dbReference>
<dbReference type="GO" id="GO:0006508">
    <property type="term" value="P:proteolysis"/>
    <property type="evidence" value="ECO:0007669"/>
    <property type="project" value="UniProtKB-KW"/>
</dbReference>
<protein>
    <recommendedName>
        <fullName evidence="6">Xaa-Pro dipeptidyl-peptidase</fullName>
        <ecNumber evidence="5">3.4.14.11</ecNumber>
    </recommendedName>
    <alternativeName>
        <fullName evidence="12">X-Pro dipeptidyl-peptidase</fullName>
    </alternativeName>
    <alternativeName>
        <fullName evidence="11">X-prolyl-dipeptidyl aminopeptidase</fullName>
    </alternativeName>
</protein>
<sequence>MGVLLLKINQFAQIHVDAEQALAELQTIGLFTVGATKKPLATNLAHFLHSCFPEATTKSGQDEAIAKLLLDGQTTVSDFLAAPTALSAAQFYNLALQLLGFEAGTDFDLADPLKFMRTSQLAFDATDPVDNTTLLTNIYLLLTTHTKLGLTFLDDLANRGFFANYTGPRPLFFNGKAQAVFDTQNLIKEVVYVEAPLDTDQDDQRDLLATTIFRPRVTDDLKIPALYTANPYFKGINDVDAMLHDVDQELAVKTAPVKPPVTLQKPLPAPRQVAGQANQTEKTATDLSSYALNDYMLARGFASVYAGGIGTRDSDGIRTCGTVEETISTIAIIEWLNGKRRAFTNRTDNIEIKASWCNGNVAMTGKSYLGTLATAAATTGVPGLKTIIAEAAISSWYDYYRDNGLVVAPVDCQGEDTDVLAKLCFSRQKDAADYAKVKQVFANELNQLQISQDRTTGNYNDFWDERNYRNQAANVKADVVLVHGLNDWNVKPRNAEKMWQALKQTKVQRKLILHQGQHIYINNMPSLDFTDMMNLWLSYELYGVANNAPAILPNVTIQDNLQPETWRGHHDWAPADRKRQLYHFTPASLTLDEPTDAAFVTFKDDNRRLFDQHERNETRWLHDFIAEPTAYQAQQFRLKTGPLTQPLVIDGNIVVTLQAAVDQPTGMLSVLVVDYGKAQHLGEVPAIIERNGYQLDPAGKTDNLVEFKLQAATDFKLITRGHINLQNRVSRSTSLPVEPGSFYTVNFELQPTHFQLAAGHQLGVIVYASDMGMTVRPQTVANYRLDLNACQLSVPFTKRY</sequence>
<dbReference type="InterPro" id="IPR029058">
    <property type="entry name" value="AB_hydrolase_fold"/>
</dbReference>
<reference evidence="15 16" key="1">
    <citation type="journal article" date="2015" name="Genome Announc.">
        <title>Expanding the biotechnology potential of lactobacilli through comparative genomics of 213 strains and associated genera.</title>
        <authorList>
            <person name="Sun Z."/>
            <person name="Harris H.M."/>
            <person name="McCann A."/>
            <person name="Guo C."/>
            <person name="Argimon S."/>
            <person name="Zhang W."/>
            <person name="Yang X."/>
            <person name="Jeffery I.B."/>
            <person name="Cooney J.C."/>
            <person name="Kagawa T.F."/>
            <person name="Liu W."/>
            <person name="Song Y."/>
            <person name="Salvetti E."/>
            <person name="Wrobel A."/>
            <person name="Rasinkangas P."/>
            <person name="Parkhill J."/>
            <person name="Rea M.C."/>
            <person name="O'Sullivan O."/>
            <person name="Ritari J."/>
            <person name="Douillard F.P."/>
            <person name="Paul Ross R."/>
            <person name="Yang R."/>
            <person name="Briner A.E."/>
            <person name="Felis G.E."/>
            <person name="de Vos W.M."/>
            <person name="Barrangou R."/>
            <person name="Klaenhammer T.R."/>
            <person name="Caufield P.W."/>
            <person name="Cui Y."/>
            <person name="Zhang H."/>
            <person name="O'Toole P.W."/>
        </authorList>
    </citation>
    <scope>NUCLEOTIDE SEQUENCE [LARGE SCALE GENOMIC DNA]</scope>
    <source>
        <strain evidence="15 16">DSM 20001</strain>
    </source>
</reference>
<dbReference type="InterPro" id="IPR036313">
    <property type="entry name" value="PepX_N_dom_sf"/>
</dbReference>
<comment type="similarity">
    <text evidence="3">Belongs to the peptidase S15 family.</text>
</comment>
<evidence type="ECO:0000256" key="12">
    <source>
        <dbReference type="ARBA" id="ARBA00031951"/>
    </source>
</evidence>
<keyword evidence="10" id="KW-0720">Serine protease</keyword>
<dbReference type="Gene3D" id="3.40.50.1820">
    <property type="entry name" value="alpha/beta hydrolase"/>
    <property type="match status" value="1"/>
</dbReference>
<evidence type="ECO:0000256" key="3">
    <source>
        <dbReference type="ARBA" id="ARBA00010819"/>
    </source>
</evidence>
<dbReference type="GO" id="GO:0008239">
    <property type="term" value="F:dipeptidyl-peptidase activity"/>
    <property type="evidence" value="ECO:0007669"/>
    <property type="project" value="UniProtKB-EC"/>
</dbReference>
<dbReference type="AlphaFoldDB" id="A0A0R1FB72"/>
<dbReference type="EMBL" id="AZCN01000010">
    <property type="protein sequence ID" value="KRK18702.1"/>
    <property type="molecule type" value="Genomic_DNA"/>
</dbReference>
<dbReference type="SUPFAM" id="SSF81761">
    <property type="entry name" value="X-Prolyl dipeptidyl aminopeptidase PepX, N-terminal domain"/>
    <property type="match status" value="1"/>
</dbReference>
<evidence type="ECO:0000256" key="2">
    <source>
        <dbReference type="ARBA" id="ARBA00003997"/>
    </source>
</evidence>
<comment type="catalytic activity">
    <reaction evidence="1">
        <text>Hydrolyzes Xaa-Pro-|- bonds to release unblocked, N-terminal dipeptides from substrates including Ala-Pro-|-p-nitroanilide and (sequentially) Tyr-Pro-|-Phe-Pro-|-Gly-Pro-|-Ile.</text>
        <dbReference type="EC" id="3.4.14.11"/>
    </reaction>
</comment>
<dbReference type="Proteomes" id="UP000051181">
    <property type="component" value="Unassembled WGS sequence"/>
</dbReference>
<dbReference type="Gene3D" id="1.10.246.70">
    <property type="match status" value="1"/>
</dbReference>
<comment type="caution">
    <text evidence="15">The sequence shown here is derived from an EMBL/GenBank/DDBJ whole genome shotgun (WGS) entry which is preliminary data.</text>
</comment>
<dbReference type="InterPro" id="IPR008252">
    <property type="entry name" value="Pept_S15_Xpro"/>
</dbReference>
<dbReference type="EC" id="3.4.14.11" evidence="5"/>
<dbReference type="InterPro" id="IPR005674">
    <property type="entry name" value="CocE/Ser_esterase"/>
</dbReference>
<evidence type="ECO:0000256" key="1">
    <source>
        <dbReference type="ARBA" id="ARBA00000123"/>
    </source>
</evidence>
<proteinExistence type="inferred from homology"/>
<dbReference type="PATRIC" id="fig|913848.6.peg.136"/>
<evidence type="ECO:0000256" key="4">
    <source>
        <dbReference type="ARBA" id="ARBA00011738"/>
    </source>
</evidence>
<name>A0A0R1FB72_9LACO</name>
<evidence type="ECO:0000259" key="13">
    <source>
        <dbReference type="SMART" id="SM00939"/>
    </source>
</evidence>
<dbReference type="Gene3D" id="2.60.120.260">
    <property type="entry name" value="Galactose-binding domain-like"/>
    <property type="match status" value="1"/>
</dbReference>
<dbReference type="SMART" id="SM00939">
    <property type="entry name" value="PepX_C"/>
    <property type="match status" value="1"/>
</dbReference>
<feature type="domain" description="X-Prolyl dipeptidyl aminopeptidase PepX N-terminal" evidence="14">
    <location>
        <begin position="7"/>
        <end position="161"/>
    </location>
</feature>
<dbReference type="InterPro" id="IPR013736">
    <property type="entry name" value="Xaa-Pro_dipept_C"/>
</dbReference>
<dbReference type="SUPFAM" id="SSF49785">
    <property type="entry name" value="Galactose-binding domain-like"/>
    <property type="match status" value="1"/>
</dbReference>
<accession>A0A0R1FB72</accession>
<dbReference type="InterPro" id="IPR015251">
    <property type="entry name" value="PepX_N_dom"/>
</dbReference>
<dbReference type="NCBIfam" id="TIGR00976">
    <property type="entry name" value="CocE_NonD"/>
    <property type="match status" value="1"/>
</dbReference>
<dbReference type="GO" id="GO:0004177">
    <property type="term" value="F:aminopeptidase activity"/>
    <property type="evidence" value="ECO:0007669"/>
    <property type="project" value="UniProtKB-KW"/>
</dbReference>
<dbReference type="NCBIfam" id="NF003781">
    <property type="entry name" value="PRK05371.1-2"/>
    <property type="match status" value="1"/>
</dbReference>
<evidence type="ECO:0000256" key="8">
    <source>
        <dbReference type="ARBA" id="ARBA00022670"/>
    </source>
</evidence>
<comment type="subunit">
    <text evidence="4">Homodimer.</text>
</comment>
<keyword evidence="8" id="KW-0645">Protease</keyword>
<evidence type="ECO:0000256" key="5">
    <source>
        <dbReference type="ARBA" id="ARBA00012463"/>
    </source>
</evidence>
<evidence type="ECO:0000256" key="11">
    <source>
        <dbReference type="ARBA" id="ARBA00030045"/>
    </source>
</evidence>
<feature type="domain" description="Xaa-Pro dipeptidyl-peptidase C-terminal" evidence="13">
    <location>
        <begin position="534"/>
        <end position="793"/>
    </location>
</feature>
<evidence type="ECO:0000256" key="10">
    <source>
        <dbReference type="ARBA" id="ARBA00022825"/>
    </source>
</evidence>
<keyword evidence="9" id="KW-0378">Hydrolase</keyword>
<dbReference type="eggNOG" id="COG2936">
    <property type="taxonomic scope" value="Bacteria"/>
</dbReference>
<dbReference type="Pfam" id="PF02129">
    <property type="entry name" value="Peptidase_S15"/>
    <property type="match status" value="1"/>
</dbReference>
<dbReference type="SUPFAM" id="SSF53474">
    <property type="entry name" value="alpha/beta-Hydrolases"/>
    <property type="match status" value="1"/>
</dbReference>
<dbReference type="GO" id="GO:0008236">
    <property type="term" value="F:serine-type peptidase activity"/>
    <property type="evidence" value="ECO:0007669"/>
    <property type="project" value="UniProtKB-KW"/>
</dbReference>
<evidence type="ECO:0000256" key="7">
    <source>
        <dbReference type="ARBA" id="ARBA00022438"/>
    </source>
</evidence>
<evidence type="ECO:0000259" key="14">
    <source>
        <dbReference type="SMART" id="SM00940"/>
    </source>
</evidence>
<comment type="function">
    <text evidence="2">Removes N-terminal dipeptides sequentially from polypeptides having unsubstituted N-termini provided that the penultimate residue is proline.</text>
</comment>
<dbReference type="Pfam" id="PF09168">
    <property type="entry name" value="PepX_N"/>
    <property type="match status" value="1"/>
</dbReference>